<evidence type="ECO:0000256" key="5">
    <source>
        <dbReference type="ARBA" id="ARBA00022692"/>
    </source>
</evidence>
<dbReference type="GO" id="GO:0005886">
    <property type="term" value="C:plasma membrane"/>
    <property type="evidence" value="ECO:0007669"/>
    <property type="project" value="TreeGrafter"/>
</dbReference>
<dbReference type="PANTHER" id="PTHR43840">
    <property type="entry name" value="MITOCHONDRIAL METAL TRANSPORTER 1-RELATED"/>
    <property type="match status" value="1"/>
</dbReference>
<organism evidence="11 12">
    <name type="scientific">Novosphingobium fuchskuhlense</name>
    <dbReference type="NCBI Taxonomy" id="1117702"/>
    <lineage>
        <taxon>Bacteria</taxon>
        <taxon>Pseudomonadati</taxon>
        <taxon>Pseudomonadota</taxon>
        <taxon>Alphaproteobacteria</taxon>
        <taxon>Sphingomonadales</taxon>
        <taxon>Sphingomonadaceae</taxon>
        <taxon>Novosphingobium</taxon>
    </lineage>
</organism>
<comment type="caution">
    <text evidence="11">The sequence shown here is derived from an EMBL/GenBank/DDBJ whole genome shotgun (WGS) entry which is preliminary data.</text>
</comment>
<dbReference type="InterPro" id="IPR050291">
    <property type="entry name" value="CDF_Transporter"/>
</dbReference>
<keyword evidence="7 8" id="KW-0472">Membrane</keyword>
<dbReference type="SUPFAM" id="SSF161111">
    <property type="entry name" value="Cation efflux protein transmembrane domain-like"/>
    <property type="match status" value="1"/>
</dbReference>
<dbReference type="Gene3D" id="1.20.1510.10">
    <property type="entry name" value="Cation efflux protein transmembrane domain"/>
    <property type="match status" value="1"/>
</dbReference>
<dbReference type="SUPFAM" id="SSF160240">
    <property type="entry name" value="Cation efflux protein cytoplasmic domain-like"/>
    <property type="match status" value="1"/>
</dbReference>
<sequence length="324" mass="34408">MTRSPDHGDLNRRAAYASISVAALLLAMKAYAVVTTGSTAMLGSLADTGLDLVASLATLIGVWIGAQPADANHRFGHGKAEALSAMFQVVLISLSALGLAWRAVDELLAGGRPAEAEAGMLVSLVAIGATLLLLAYQRRVIRATGSLAIATDNLHYSSDLVLNLAVIAALALDHWLGLAGADALFAFGIALWLGWGAWGASQAAIEQLMDHEWPLEKRERFLAVVAQHPELKGLHDLRTRTSGNRDFVQFHVWVDGRMTVTEAHRVMDEIEAKLLDAFPGVEILIHPDPDGHVDDAALGAHDLLAPMPDGTSPALLVQGGPIKR</sequence>
<evidence type="ECO:0000256" key="6">
    <source>
        <dbReference type="ARBA" id="ARBA00022989"/>
    </source>
</evidence>
<dbReference type="InterPro" id="IPR027470">
    <property type="entry name" value="Cation_efflux_CTD"/>
</dbReference>
<dbReference type="InterPro" id="IPR002524">
    <property type="entry name" value="Cation_efflux"/>
</dbReference>
<comment type="similarity">
    <text evidence="2">Belongs to the cation diffusion facilitator (CDF) transporter (TC 2.A.4) family.</text>
</comment>
<evidence type="ECO:0000256" key="3">
    <source>
        <dbReference type="ARBA" id="ARBA00022448"/>
    </source>
</evidence>
<keyword evidence="4" id="KW-1003">Cell membrane</keyword>
<evidence type="ECO:0000256" key="1">
    <source>
        <dbReference type="ARBA" id="ARBA00004141"/>
    </source>
</evidence>
<dbReference type="Pfam" id="PF16916">
    <property type="entry name" value="ZT_dimer"/>
    <property type="match status" value="1"/>
</dbReference>
<dbReference type="GO" id="GO:0015341">
    <property type="term" value="F:zinc efflux antiporter activity"/>
    <property type="evidence" value="ECO:0007669"/>
    <property type="project" value="TreeGrafter"/>
</dbReference>
<keyword evidence="3" id="KW-0813">Transport</keyword>
<evidence type="ECO:0000259" key="10">
    <source>
        <dbReference type="Pfam" id="PF16916"/>
    </source>
</evidence>
<evidence type="ECO:0000256" key="4">
    <source>
        <dbReference type="ARBA" id="ARBA00022475"/>
    </source>
</evidence>
<feature type="transmembrane region" description="Helical" evidence="8">
    <location>
        <begin position="116"/>
        <end position="136"/>
    </location>
</feature>
<keyword evidence="6 8" id="KW-1133">Transmembrane helix</keyword>
<keyword evidence="12" id="KW-1185">Reference proteome</keyword>
<dbReference type="EMBL" id="LLZS01000003">
    <property type="protein sequence ID" value="KUR73135.1"/>
    <property type="molecule type" value="Genomic_DNA"/>
</dbReference>
<dbReference type="GO" id="GO:0015086">
    <property type="term" value="F:cadmium ion transmembrane transporter activity"/>
    <property type="evidence" value="ECO:0007669"/>
    <property type="project" value="TreeGrafter"/>
</dbReference>
<dbReference type="InterPro" id="IPR027469">
    <property type="entry name" value="Cation_efflux_TMD_sf"/>
</dbReference>
<dbReference type="PANTHER" id="PTHR43840:SF41">
    <property type="entry name" value="CATION-EFFLUX PUMP FIEF"/>
    <property type="match status" value="1"/>
</dbReference>
<feature type="transmembrane region" description="Helical" evidence="8">
    <location>
        <begin position="40"/>
        <end position="64"/>
    </location>
</feature>
<dbReference type="GO" id="GO:0015093">
    <property type="term" value="F:ferrous iron transmembrane transporter activity"/>
    <property type="evidence" value="ECO:0007669"/>
    <property type="project" value="TreeGrafter"/>
</dbReference>
<accession>A0A117UYF3</accession>
<evidence type="ECO:0000256" key="8">
    <source>
        <dbReference type="SAM" id="Phobius"/>
    </source>
</evidence>
<evidence type="ECO:0000256" key="7">
    <source>
        <dbReference type="ARBA" id="ARBA00023136"/>
    </source>
</evidence>
<dbReference type="InterPro" id="IPR036837">
    <property type="entry name" value="Cation_efflux_CTD_sf"/>
</dbReference>
<dbReference type="STRING" id="1117702.AQZ52_03395"/>
<evidence type="ECO:0000259" key="9">
    <source>
        <dbReference type="Pfam" id="PF01545"/>
    </source>
</evidence>
<evidence type="ECO:0000256" key="2">
    <source>
        <dbReference type="ARBA" id="ARBA00008114"/>
    </source>
</evidence>
<dbReference type="AlphaFoldDB" id="A0A117UYF3"/>
<dbReference type="GO" id="GO:0006882">
    <property type="term" value="P:intracellular zinc ion homeostasis"/>
    <property type="evidence" value="ECO:0007669"/>
    <property type="project" value="TreeGrafter"/>
</dbReference>
<name>A0A117UYF3_9SPHN</name>
<gene>
    <name evidence="11" type="primary">fieF</name>
    <name evidence="11" type="ORF">AQZ52_03395</name>
</gene>
<dbReference type="NCBIfam" id="TIGR01297">
    <property type="entry name" value="CDF"/>
    <property type="match status" value="1"/>
</dbReference>
<evidence type="ECO:0000313" key="11">
    <source>
        <dbReference type="EMBL" id="KUR73135.1"/>
    </source>
</evidence>
<protein>
    <submittedName>
        <fullName evidence="11">Ferrous iron transporter</fullName>
    </submittedName>
</protein>
<proteinExistence type="inferred from homology"/>
<dbReference type="Proteomes" id="UP000058012">
    <property type="component" value="Unassembled WGS sequence"/>
</dbReference>
<feature type="domain" description="Cation efflux protein transmembrane" evidence="9">
    <location>
        <begin position="16"/>
        <end position="209"/>
    </location>
</feature>
<feature type="transmembrane region" description="Helical" evidence="8">
    <location>
        <begin position="85"/>
        <end position="104"/>
    </location>
</feature>
<dbReference type="Pfam" id="PF01545">
    <property type="entry name" value="Cation_efflux"/>
    <property type="match status" value="1"/>
</dbReference>
<feature type="transmembrane region" description="Helical" evidence="8">
    <location>
        <begin position="183"/>
        <end position="200"/>
    </location>
</feature>
<dbReference type="InterPro" id="IPR058533">
    <property type="entry name" value="Cation_efflux_TM"/>
</dbReference>
<reference evidence="11 12" key="1">
    <citation type="submission" date="2015-10" db="EMBL/GenBank/DDBJ databases">
        <title>Draft genome sequence of Novosphingobium fuchskuhlense DSM 25065 isolated from a surface water sample of the southwest basin of Lake Grosse Fuchskuhle.</title>
        <authorList>
            <person name="Ruckert C."/>
            <person name="Winkler A."/>
            <person name="Glaeser J."/>
            <person name="Grossart H.-P."/>
            <person name="Kalinowski J."/>
            <person name="Glaeser S."/>
        </authorList>
    </citation>
    <scope>NUCLEOTIDE SEQUENCE [LARGE SCALE GENOMIC DNA]</scope>
    <source>
        <strain evidence="11 12">FNE08-7</strain>
    </source>
</reference>
<dbReference type="Gene3D" id="3.30.70.1350">
    <property type="entry name" value="Cation efflux protein, cytoplasmic domain"/>
    <property type="match status" value="1"/>
</dbReference>
<evidence type="ECO:0000313" key="12">
    <source>
        <dbReference type="Proteomes" id="UP000058012"/>
    </source>
</evidence>
<keyword evidence="5 8" id="KW-0812">Transmembrane</keyword>
<comment type="subcellular location">
    <subcellularLocation>
        <location evidence="1">Membrane</location>
        <topology evidence="1">Multi-pass membrane protein</topology>
    </subcellularLocation>
</comment>
<feature type="transmembrane region" description="Helical" evidence="8">
    <location>
        <begin position="14"/>
        <end position="34"/>
    </location>
</feature>
<feature type="domain" description="Cation efflux protein cytoplasmic" evidence="10">
    <location>
        <begin position="216"/>
        <end position="289"/>
    </location>
</feature>